<evidence type="ECO:0000259" key="5">
    <source>
        <dbReference type="PROSITE" id="PS51742"/>
    </source>
</evidence>
<feature type="domain" description="PPC" evidence="5">
    <location>
        <begin position="1"/>
        <end position="113"/>
    </location>
</feature>
<evidence type="ECO:0000256" key="4">
    <source>
        <dbReference type="RuleBase" id="RU367031"/>
    </source>
</evidence>
<dbReference type="EMBL" id="JACXVP010000004">
    <property type="protein sequence ID" value="KAG5611746.1"/>
    <property type="molecule type" value="Genomic_DNA"/>
</dbReference>
<evidence type="ECO:0000313" key="6">
    <source>
        <dbReference type="EMBL" id="KAG5611746.1"/>
    </source>
</evidence>
<reference evidence="6 7" key="1">
    <citation type="submission" date="2020-09" db="EMBL/GenBank/DDBJ databases">
        <title>De no assembly of potato wild relative species, Solanum commersonii.</title>
        <authorList>
            <person name="Cho K."/>
        </authorList>
    </citation>
    <scope>NUCLEOTIDE SEQUENCE [LARGE SCALE GENOMIC DNA]</scope>
    <source>
        <strain evidence="6">LZ3.2</strain>
        <tissue evidence="6">Leaf</tissue>
    </source>
</reference>
<dbReference type="CDD" id="cd11378">
    <property type="entry name" value="DUF296"/>
    <property type="match status" value="1"/>
</dbReference>
<keyword evidence="4" id="KW-0539">Nucleus</keyword>
<evidence type="ECO:0000256" key="3">
    <source>
        <dbReference type="ARBA" id="ARBA00023163"/>
    </source>
</evidence>
<dbReference type="Pfam" id="PF03479">
    <property type="entry name" value="PCC"/>
    <property type="match status" value="1"/>
</dbReference>
<keyword evidence="3 4" id="KW-0804">Transcription</keyword>
<dbReference type="Proteomes" id="UP000824120">
    <property type="component" value="Chromosome 4"/>
</dbReference>
<dbReference type="PANTHER" id="PTHR31500">
    <property type="entry name" value="AT-HOOK MOTIF NUCLEAR-LOCALIZED PROTEIN 9"/>
    <property type="match status" value="1"/>
</dbReference>
<keyword evidence="2 4" id="KW-0238">DNA-binding</keyword>
<dbReference type="SUPFAM" id="SSF117856">
    <property type="entry name" value="AF0104/ALDC/Ptd012-like"/>
    <property type="match status" value="1"/>
</dbReference>
<dbReference type="InterPro" id="IPR039605">
    <property type="entry name" value="AHL"/>
</dbReference>
<evidence type="ECO:0000313" key="7">
    <source>
        <dbReference type="Proteomes" id="UP000824120"/>
    </source>
</evidence>
<comment type="subcellular location">
    <subcellularLocation>
        <location evidence="4">Nucleus</location>
    </subcellularLocation>
</comment>
<dbReference type="PROSITE" id="PS51742">
    <property type="entry name" value="PPC"/>
    <property type="match status" value="1"/>
</dbReference>
<comment type="domain">
    <text evidence="4">The PPC domain mediates interactions between AHL proteins.</text>
</comment>
<dbReference type="PANTHER" id="PTHR31500:SF57">
    <property type="entry name" value="AT-HOOK MOTIF NUCLEAR-LOCALIZED PROTEIN 10"/>
    <property type="match status" value="1"/>
</dbReference>
<accession>A0A9J5ZGF1</accession>
<dbReference type="GO" id="GO:0003680">
    <property type="term" value="F:minor groove of adenine-thymine-rich DNA binding"/>
    <property type="evidence" value="ECO:0007669"/>
    <property type="project" value="UniProtKB-UniRule"/>
</dbReference>
<comment type="caution">
    <text evidence="6">The sequence shown here is derived from an EMBL/GenBank/DDBJ whole genome shotgun (WGS) entry which is preliminary data.</text>
</comment>
<evidence type="ECO:0000256" key="1">
    <source>
        <dbReference type="ARBA" id="ARBA00023015"/>
    </source>
</evidence>
<protein>
    <recommendedName>
        <fullName evidence="4">AT-hook motif nuclear-localized protein</fullName>
    </recommendedName>
</protein>
<gene>
    <name evidence="6" type="ORF">H5410_023027</name>
</gene>
<dbReference type="OrthoDB" id="1252860at2759"/>
<keyword evidence="1 4" id="KW-0805">Transcription regulation</keyword>
<dbReference type="AlphaFoldDB" id="A0A9J5ZGF1"/>
<dbReference type="Gene3D" id="3.30.1330.80">
    <property type="entry name" value="Hypothetical protein, similar to alpha- acetolactate decarboxylase, domain 2"/>
    <property type="match status" value="1"/>
</dbReference>
<keyword evidence="7" id="KW-1185">Reference proteome</keyword>
<organism evidence="6 7">
    <name type="scientific">Solanum commersonii</name>
    <name type="common">Commerson's wild potato</name>
    <name type="synonym">Commerson's nightshade</name>
    <dbReference type="NCBI Taxonomy" id="4109"/>
    <lineage>
        <taxon>Eukaryota</taxon>
        <taxon>Viridiplantae</taxon>
        <taxon>Streptophyta</taxon>
        <taxon>Embryophyta</taxon>
        <taxon>Tracheophyta</taxon>
        <taxon>Spermatophyta</taxon>
        <taxon>Magnoliopsida</taxon>
        <taxon>eudicotyledons</taxon>
        <taxon>Gunneridae</taxon>
        <taxon>Pentapetalae</taxon>
        <taxon>asterids</taxon>
        <taxon>lamiids</taxon>
        <taxon>Solanales</taxon>
        <taxon>Solanaceae</taxon>
        <taxon>Solanoideae</taxon>
        <taxon>Solaneae</taxon>
        <taxon>Solanum</taxon>
    </lineage>
</organism>
<proteinExistence type="predicted"/>
<dbReference type="InterPro" id="IPR005175">
    <property type="entry name" value="PPC_dom"/>
</dbReference>
<sequence length="115" mass="12914">MNFLQQEEMEISIQSVTGEVCSVSFEEMGGDIVTYENRFRIISLIKSFIVVESSRICGLHVLLSRPDHSVIGGYAFVMRMAATPVEVVVRFIPENEEPGYDDAFKGYDDAPMLIT</sequence>
<dbReference type="GO" id="GO:0005634">
    <property type="term" value="C:nucleus"/>
    <property type="evidence" value="ECO:0007669"/>
    <property type="project" value="UniProtKB-SubCell"/>
</dbReference>
<name>A0A9J5ZGF1_SOLCO</name>
<comment type="function">
    <text evidence="4">Transcription factor that specifically binds AT-rich DNA sequences related to the nuclear matrix attachment regions (MARs).</text>
</comment>
<evidence type="ECO:0000256" key="2">
    <source>
        <dbReference type="ARBA" id="ARBA00023125"/>
    </source>
</evidence>